<protein>
    <recommendedName>
        <fullName evidence="4">Phytanoyl-CoA dioxygenase family protein</fullName>
    </recommendedName>
</protein>
<evidence type="ECO:0008006" key="4">
    <source>
        <dbReference type="Google" id="ProtNLM"/>
    </source>
</evidence>
<proteinExistence type="predicted"/>
<dbReference type="Pfam" id="PF05721">
    <property type="entry name" value="PhyH"/>
    <property type="match status" value="1"/>
</dbReference>
<evidence type="ECO:0000313" key="3">
    <source>
        <dbReference type="Proteomes" id="UP001186944"/>
    </source>
</evidence>
<dbReference type="Gene3D" id="2.60.120.620">
    <property type="entry name" value="q2cbj1_9rhob like domain"/>
    <property type="match status" value="1"/>
</dbReference>
<dbReference type="PANTHER" id="PTHR20883">
    <property type="entry name" value="PHYTANOYL-COA DIOXYGENASE DOMAIN CONTAINING 1"/>
    <property type="match status" value="1"/>
</dbReference>
<reference evidence="2" key="1">
    <citation type="submission" date="2019-08" db="EMBL/GenBank/DDBJ databases">
        <title>The improved chromosome-level genome for the pearl oyster Pinctada fucata martensii using PacBio sequencing and Hi-C.</title>
        <authorList>
            <person name="Zheng Z."/>
        </authorList>
    </citation>
    <scope>NUCLEOTIDE SEQUENCE</scope>
    <source>
        <strain evidence="2">ZZ-2019</strain>
        <tissue evidence="2">Adductor muscle</tissue>
    </source>
</reference>
<dbReference type="AlphaFoldDB" id="A0AA88XWB2"/>
<name>A0AA88XWB2_PINIB</name>
<sequence>MNKRFEITGDLRKEFDQNGYIIIRGLLDEEEINSVKKVIEHPDVLKFQYGRPDLHGKEPKLILWQHPGNDVTGMVARSDKVASTCEKLLDGEVYHYHTKLVTKEPYIGGTFEWHQDYGYWYKYGCLYPDMMTVFIAVDKCKKENGCLQVLKGSHKCGRIEHLIVAEQTGADADRVNAIEQVCPRVHVELEAGDALFFHCNVLHTSGDNISDNIRRALVIAYNKASNSPINMPGSTKHPGYTKLHKVNNADIKNCTNFTDFSGKDFWKKQPQI</sequence>
<keyword evidence="3" id="KW-1185">Reference proteome</keyword>
<dbReference type="EMBL" id="VSWD01000011">
    <property type="protein sequence ID" value="KAK3088446.1"/>
    <property type="molecule type" value="Genomic_DNA"/>
</dbReference>
<dbReference type="InterPro" id="IPR008775">
    <property type="entry name" value="Phytyl_CoA_dOase-like"/>
</dbReference>
<evidence type="ECO:0000313" key="2">
    <source>
        <dbReference type="EMBL" id="KAK3088446.1"/>
    </source>
</evidence>
<dbReference type="SUPFAM" id="SSF51197">
    <property type="entry name" value="Clavaminate synthase-like"/>
    <property type="match status" value="1"/>
</dbReference>
<accession>A0AA88XWB2</accession>
<comment type="caution">
    <text evidence="2">The sequence shown here is derived from an EMBL/GenBank/DDBJ whole genome shotgun (WGS) entry which is preliminary data.</text>
</comment>
<evidence type="ECO:0000256" key="1">
    <source>
        <dbReference type="ARBA" id="ARBA00001962"/>
    </source>
</evidence>
<organism evidence="2 3">
    <name type="scientific">Pinctada imbricata</name>
    <name type="common">Atlantic pearl-oyster</name>
    <name type="synonym">Pinctada martensii</name>
    <dbReference type="NCBI Taxonomy" id="66713"/>
    <lineage>
        <taxon>Eukaryota</taxon>
        <taxon>Metazoa</taxon>
        <taxon>Spiralia</taxon>
        <taxon>Lophotrochozoa</taxon>
        <taxon>Mollusca</taxon>
        <taxon>Bivalvia</taxon>
        <taxon>Autobranchia</taxon>
        <taxon>Pteriomorphia</taxon>
        <taxon>Pterioida</taxon>
        <taxon>Pterioidea</taxon>
        <taxon>Pteriidae</taxon>
        <taxon>Pinctada</taxon>
    </lineage>
</organism>
<dbReference type="Proteomes" id="UP001186944">
    <property type="component" value="Unassembled WGS sequence"/>
</dbReference>
<comment type="cofactor">
    <cofactor evidence="1">
        <name>Fe cation</name>
        <dbReference type="ChEBI" id="CHEBI:24875"/>
    </cofactor>
</comment>
<dbReference type="PANTHER" id="PTHR20883:SF51">
    <property type="entry name" value="PHYTANOYL-COA HYDROXYLASE"/>
    <property type="match status" value="1"/>
</dbReference>
<gene>
    <name evidence="2" type="ORF">FSP39_019307</name>
</gene>